<dbReference type="GO" id="GO:0046872">
    <property type="term" value="F:metal ion binding"/>
    <property type="evidence" value="ECO:0007669"/>
    <property type="project" value="UniProtKB-KW"/>
</dbReference>
<dbReference type="InterPro" id="IPR018228">
    <property type="entry name" value="DNase_TatD-rel_CS"/>
</dbReference>
<evidence type="ECO:0000256" key="2">
    <source>
        <dbReference type="ARBA" id="ARBA00022801"/>
    </source>
</evidence>
<feature type="binding site" evidence="3">
    <location>
        <position position="131"/>
    </location>
    <ligand>
        <name>a divalent metal cation</name>
        <dbReference type="ChEBI" id="CHEBI:60240"/>
        <label>2</label>
    </ligand>
</feature>
<keyword evidence="2" id="KW-0378">Hydrolase</keyword>
<gene>
    <name evidence="4" type="ORF">SAMN02910350_02372</name>
</gene>
<dbReference type="PANTHER" id="PTHR46124:SF2">
    <property type="entry name" value="D-AMINOACYL-TRNA DEACYLASE"/>
    <property type="match status" value="1"/>
</dbReference>
<dbReference type="CDD" id="cd01310">
    <property type="entry name" value="TatD_DNAse"/>
    <property type="match status" value="1"/>
</dbReference>
<dbReference type="PROSITE" id="PS01090">
    <property type="entry name" value="TATD_2"/>
    <property type="match status" value="1"/>
</dbReference>
<dbReference type="Pfam" id="PF01026">
    <property type="entry name" value="TatD_DNase"/>
    <property type="match status" value="1"/>
</dbReference>
<accession>A0A1G5S2R1</accession>
<dbReference type="InterPro" id="IPR015991">
    <property type="entry name" value="TatD/YcfH-like"/>
</dbReference>
<dbReference type="Proteomes" id="UP000199428">
    <property type="component" value="Unassembled WGS sequence"/>
</dbReference>
<dbReference type="AlphaFoldDB" id="A0A1G5S2R1"/>
<evidence type="ECO:0000313" key="4">
    <source>
        <dbReference type="EMBL" id="SCZ80593.1"/>
    </source>
</evidence>
<dbReference type="PANTHER" id="PTHR46124">
    <property type="entry name" value="D-AMINOACYL-TRNA DEACYLASE"/>
    <property type="match status" value="1"/>
</dbReference>
<protein>
    <submittedName>
        <fullName evidence="4">TatD DNase family protein</fullName>
    </submittedName>
</protein>
<proteinExistence type="predicted"/>
<dbReference type="FunFam" id="3.20.20.140:FF:000005">
    <property type="entry name" value="TatD family hydrolase"/>
    <property type="match status" value="1"/>
</dbReference>
<dbReference type="PIRSF" id="PIRSF005902">
    <property type="entry name" value="DNase_TatD"/>
    <property type="match status" value="1"/>
</dbReference>
<dbReference type="InterPro" id="IPR032466">
    <property type="entry name" value="Metal_Hydrolase"/>
</dbReference>
<keyword evidence="1 3" id="KW-0479">Metal-binding</keyword>
<feature type="binding site" evidence="3">
    <location>
        <position position="93"/>
    </location>
    <ligand>
        <name>a divalent metal cation</name>
        <dbReference type="ChEBI" id="CHEBI:60240"/>
        <label>1</label>
    </ligand>
</feature>
<feature type="binding site" evidence="3">
    <location>
        <position position="206"/>
    </location>
    <ligand>
        <name>a divalent metal cation</name>
        <dbReference type="ChEBI" id="CHEBI:60240"/>
        <label>1</label>
    </ligand>
</feature>
<evidence type="ECO:0000256" key="1">
    <source>
        <dbReference type="ARBA" id="ARBA00022723"/>
    </source>
</evidence>
<dbReference type="NCBIfam" id="TIGR00010">
    <property type="entry name" value="YchF/TatD family DNA exonuclease"/>
    <property type="match status" value="1"/>
</dbReference>
<dbReference type="RefSeq" id="WP_090163654.1">
    <property type="nucleotide sequence ID" value="NZ_FMWK01000015.1"/>
</dbReference>
<name>A0A1G5S2R1_PSEXY</name>
<feature type="binding site" evidence="3">
    <location>
        <position position="8"/>
    </location>
    <ligand>
        <name>a divalent metal cation</name>
        <dbReference type="ChEBI" id="CHEBI:60240"/>
        <label>1</label>
    </ligand>
</feature>
<dbReference type="GO" id="GO:0004536">
    <property type="term" value="F:DNA nuclease activity"/>
    <property type="evidence" value="ECO:0007669"/>
    <property type="project" value="InterPro"/>
</dbReference>
<feature type="binding site" evidence="3">
    <location>
        <position position="156"/>
    </location>
    <ligand>
        <name>a divalent metal cation</name>
        <dbReference type="ChEBI" id="CHEBI:60240"/>
        <label>2</label>
    </ligand>
</feature>
<sequence>MIFETHAHYDDEKFDQDRVELLSHLLRENNIGNIVNIGASFSGCKDSLKLAEEYDNVYAALGIHPEEMDDMTQENLDWIKANASNPKVVAIGEIGLDYYWVKDEEGRAKQREWFDRQLEIAKEVNLPVVIHSRDAAEDTLNTIMRYNTQENKGIVHCYSYSKEIALEYVKMGWYIGVGGVITFKNGKKLVETVKAIPLESIVLETDCPYMAPEPHRGSRNSSIYLSYVAEKIAELKGVTVEEVERITYENALRIYSKAKRN</sequence>
<dbReference type="SUPFAM" id="SSF51556">
    <property type="entry name" value="Metallo-dependent hydrolases"/>
    <property type="match status" value="1"/>
</dbReference>
<evidence type="ECO:0000256" key="3">
    <source>
        <dbReference type="PIRSR" id="PIRSR005902-1"/>
    </source>
</evidence>
<evidence type="ECO:0000313" key="5">
    <source>
        <dbReference type="Proteomes" id="UP000199428"/>
    </source>
</evidence>
<organism evidence="4 5">
    <name type="scientific">Pseudobutyrivibrio xylanivorans</name>
    <dbReference type="NCBI Taxonomy" id="185007"/>
    <lineage>
        <taxon>Bacteria</taxon>
        <taxon>Bacillati</taxon>
        <taxon>Bacillota</taxon>
        <taxon>Clostridia</taxon>
        <taxon>Lachnospirales</taxon>
        <taxon>Lachnospiraceae</taxon>
        <taxon>Pseudobutyrivibrio</taxon>
    </lineage>
</organism>
<reference evidence="4 5" key="1">
    <citation type="submission" date="2016-10" db="EMBL/GenBank/DDBJ databases">
        <authorList>
            <person name="de Groot N.N."/>
        </authorList>
    </citation>
    <scope>NUCLEOTIDE SEQUENCE [LARGE SCALE GENOMIC DNA]</scope>
    <source>
        <strain evidence="4 5">DSM 10317</strain>
    </source>
</reference>
<feature type="binding site" evidence="3">
    <location>
        <position position="6"/>
    </location>
    <ligand>
        <name>a divalent metal cation</name>
        <dbReference type="ChEBI" id="CHEBI:60240"/>
        <label>1</label>
    </ligand>
</feature>
<dbReference type="InterPro" id="IPR001130">
    <property type="entry name" value="TatD-like"/>
</dbReference>
<dbReference type="PROSITE" id="PS01091">
    <property type="entry name" value="TATD_3"/>
    <property type="match status" value="1"/>
</dbReference>
<dbReference type="EMBL" id="FMWK01000015">
    <property type="protein sequence ID" value="SCZ80593.1"/>
    <property type="molecule type" value="Genomic_DNA"/>
</dbReference>
<dbReference type="Gene3D" id="3.20.20.140">
    <property type="entry name" value="Metal-dependent hydrolases"/>
    <property type="match status" value="1"/>
</dbReference>
<dbReference type="GO" id="GO:0016788">
    <property type="term" value="F:hydrolase activity, acting on ester bonds"/>
    <property type="evidence" value="ECO:0007669"/>
    <property type="project" value="InterPro"/>
</dbReference>